<accession>A0AA86N221</accession>
<keyword evidence="3" id="KW-1185">Reference proteome</keyword>
<gene>
    <name evidence="2" type="ORF">DNFV4_03558</name>
</gene>
<dbReference type="KEGG" id="nti:DNFV4_03558"/>
<dbReference type="InterPro" id="IPR050486">
    <property type="entry name" value="Mannose-1P_guanyltransferase"/>
</dbReference>
<feature type="domain" description="Nucleotidyl transferase" evidence="1">
    <location>
        <begin position="2"/>
        <end position="233"/>
    </location>
</feature>
<dbReference type="RefSeq" id="WP_289270074.1">
    <property type="nucleotide sequence ID" value="NZ_OX365700.1"/>
</dbReference>
<name>A0AA86N221_9BACT</name>
<proteinExistence type="predicted"/>
<sequence length="253" mass="27855">MKAMILAAGLGTRLRPLTNSIPKPLLPVGGTPLIVWNLLLLRRHGFRDVIINLHHLGPLIEHALGDGARFGMRITYSREPVILGTGGGIKQVESFFNGQPALVLNGDTLFEMDLSELVDFHHAREAAATLVLREDPDAAQWGLVEIDGDRRILRINGKGKESREEVFPRMFAGIHVLHPRLLRSVPAGQPSSIIDAYLEAIARDELVLGFDLTGYWSDIGTPERYAQAERDVATRRISLAARNDASLAHSPSQ</sequence>
<dbReference type="CDD" id="cd04181">
    <property type="entry name" value="NTP_transferase"/>
    <property type="match status" value="1"/>
</dbReference>
<dbReference type="PANTHER" id="PTHR22572">
    <property type="entry name" value="SUGAR-1-PHOSPHATE GUANYL TRANSFERASE"/>
    <property type="match status" value="1"/>
</dbReference>
<dbReference type="SUPFAM" id="SSF53448">
    <property type="entry name" value="Nucleotide-diphospho-sugar transferases"/>
    <property type="match status" value="1"/>
</dbReference>
<reference evidence="2" key="1">
    <citation type="submission" date="2022-10" db="EMBL/GenBank/DDBJ databases">
        <authorList>
            <person name="Koch H."/>
        </authorList>
    </citation>
    <scope>NUCLEOTIDE SEQUENCE</scope>
    <source>
        <strain evidence="2">DNF</strain>
    </source>
</reference>
<dbReference type="AlphaFoldDB" id="A0AA86N221"/>
<dbReference type="Pfam" id="PF00483">
    <property type="entry name" value="NTP_transferase"/>
    <property type="match status" value="1"/>
</dbReference>
<evidence type="ECO:0000313" key="3">
    <source>
        <dbReference type="Proteomes" id="UP001179121"/>
    </source>
</evidence>
<organism evidence="2 3">
    <name type="scientific">Nitrospira tepida</name>
    <dbReference type="NCBI Taxonomy" id="2973512"/>
    <lineage>
        <taxon>Bacteria</taxon>
        <taxon>Pseudomonadati</taxon>
        <taxon>Nitrospirota</taxon>
        <taxon>Nitrospiria</taxon>
        <taxon>Nitrospirales</taxon>
        <taxon>Nitrospiraceae</taxon>
        <taxon>Nitrospira</taxon>
    </lineage>
</organism>
<protein>
    <submittedName>
        <fullName evidence="2">NDP-sugar synthase</fullName>
    </submittedName>
</protein>
<dbReference type="Gene3D" id="3.90.550.10">
    <property type="entry name" value="Spore Coat Polysaccharide Biosynthesis Protein SpsA, Chain A"/>
    <property type="match status" value="1"/>
</dbReference>
<dbReference type="Proteomes" id="UP001179121">
    <property type="component" value="Chromosome"/>
</dbReference>
<dbReference type="InterPro" id="IPR005835">
    <property type="entry name" value="NTP_transferase_dom"/>
</dbReference>
<evidence type="ECO:0000259" key="1">
    <source>
        <dbReference type="Pfam" id="PF00483"/>
    </source>
</evidence>
<dbReference type="InterPro" id="IPR029044">
    <property type="entry name" value="Nucleotide-diphossugar_trans"/>
</dbReference>
<evidence type="ECO:0000313" key="2">
    <source>
        <dbReference type="EMBL" id="CAI4033125.1"/>
    </source>
</evidence>
<dbReference type="EMBL" id="OX365700">
    <property type="protein sequence ID" value="CAI4033125.1"/>
    <property type="molecule type" value="Genomic_DNA"/>
</dbReference>